<dbReference type="HAMAP" id="MF_03163">
    <property type="entry name" value="RNA_methyltr_E_SPB1"/>
    <property type="match status" value="1"/>
</dbReference>
<accession>A0A7C8QZ96</accession>
<dbReference type="GO" id="GO:0005730">
    <property type="term" value="C:nucleolus"/>
    <property type="evidence" value="ECO:0007669"/>
    <property type="project" value="UniProtKB-SubCell"/>
</dbReference>
<dbReference type="InterPro" id="IPR028589">
    <property type="entry name" value="SPB1-like"/>
</dbReference>
<dbReference type="GO" id="GO:0000466">
    <property type="term" value="P:maturation of 5.8S rRNA from tricistronic rRNA transcript (SSU-rRNA, 5.8S rRNA, LSU-rRNA)"/>
    <property type="evidence" value="ECO:0007669"/>
    <property type="project" value="TreeGrafter"/>
</dbReference>
<evidence type="ECO:0000256" key="7">
    <source>
        <dbReference type="ARBA" id="ARBA00023242"/>
    </source>
</evidence>
<feature type="compositionally biased region" description="Basic and acidic residues" evidence="9">
    <location>
        <begin position="475"/>
        <end position="492"/>
    </location>
</feature>
<dbReference type="Pfam" id="PF11861">
    <property type="entry name" value="DUF3381"/>
    <property type="match status" value="1"/>
</dbReference>
<dbReference type="HAMAP" id="MF_01547">
    <property type="entry name" value="RNA_methyltr_E"/>
    <property type="match status" value="1"/>
</dbReference>
<feature type="compositionally biased region" description="Basic and acidic residues" evidence="9">
    <location>
        <begin position="653"/>
        <end position="674"/>
    </location>
</feature>
<feature type="region of interest" description="Disordered" evidence="9">
    <location>
        <begin position="444"/>
        <end position="674"/>
    </location>
</feature>
<dbReference type="InterPro" id="IPR024576">
    <property type="entry name" value="rRNA_MeTfrase_Spb1_DUF3381"/>
</dbReference>
<evidence type="ECO:0000313" key="13">
    <source>
        <dbReference type="EMBL" id="KAF3230136.1"/>
    </source>
</evidence>
<evidence type="ECO:0000313" key="14">
    <source>
        <dbReference type="Proteomes" id="UP000483672"/>
    </source>
</evidence>
<dbReference type="GO" id="GO:0016435">
    <property type="term" value="F:rRNA (guanine) methyltransferase activity"/>
    <property type="evidence" value="ECO:0007669"/>
    <property type="project" value="TreeGrafter"/>
</dbReference>
<feature type="compositionally biased region" description="Acidic residues" evidence="9">
    <location>
        <begin position="456"/>
        <end position="474"/>
    </location>
</feature>
<feature type="binding site" evidence="8">
    <location>
        <position position="76"/>
    </location>
    <ligand>
        <name>S-adenosyl-L-methionine</name>
        <dbReference type="ChEBI" id="CHEBI:59789"/>
    </ligand>
</feature>
<dbReference type="GO" id="GO:0008650">
    <property type="term" value="F:rRNA (uridine-2'-O-)-methyltransferase activity"/>
    <property type="evidence" value="ECO:0007669"/>
    <property type="project" value="TreeGrafter"/>
</dbReference>
<dbReference type="InterPro" id="IPR002877">
    <property type="entry name" value="RNA_MeTrfase_FtsJ_dom"/>
</dbReference>
<feature type="domain" description="DUF3381" evidence="12">
    <location>
        <begin position="234"/>
        <end position="391"/>
    </location>
</feature>
<dbReference type="AlphaFoldDB" id="A0A7C8QZ96"/>
<dbReference type="GO" id="GO:0000463">
    <property type="term" value="P:maturation of LSU-rRNA from tricistronic rRNA transcript (SSU-rRNA, 5.8S rRNA, LSU-rRNA)"/>
    <property type="evidence" value="ECO:0007669"/>
    <property type="project" value="TreeGrafter"/>
</dbReference>
<dbReference type="PANTHER" id="PTHR10920">
    <property type="entry name" value="RIBOSOMAL RNA METHYLTRANSFERASE"/>
    <property type="match status" value="1"/>
</dbReference>
<name>A0A7C8QZ96_ORBOL</name>
<dbReference type="Gene3D" id="3.40.50.150">
    <property type="entry name" value="Vaccinia Virus protein VP39"/>
    <property type="match status" value="1"/>
</dbReference>
<protein>
    <submittedName>
        <fullName evidence="13">AdoMet-dependent rRNA methyltransferase spb1</fullName>
    </submittedName>
</protein>
<feature type="binding site" evidence="8">
    <location>
        <position position="92"/>
    </location>
    <ligand>
        <name>S-adenosyl-L-methionine</name>
        <dbReference type="ChEBI" id="CHEBI:59789"/>
    </ligand>
</feature>
<sequence length="926" mass="104829">MGIQKKHGKGRLDKWYKLAKEKNYRARSAFKLIQLNQKYGFLQKSRVLIDLCAAPGGWLQVAAENMPNSSLIVGVDLSPIKPIPKVITFVSDITTDKCRSTLRQHLKTWKADTVLHDGAPNVGTAWVQDAFTQAELALQSLKLATEFLAEGGTFVTKIFRSKDYNSLLWVFNQLFKKVEATKPPSSRNVSAEIFVVCRGYLAPRRVDPKFLDPKTVFEELPDATPNNEAKVYNPEKKKRKRDGYEEGDNLLYKEIPVKEFIETTDPIALLGSMNKFTFTDTNDIATATITRLPETTPEIRKCCDDLRVLGRRDFKILLKWRLAIRDKFGWSAKKKKEEEEEKKAEETAEITPMDEELQLEEDLKNMHEKETKKKRKEKRRDNERKQKEIVRLQMHMTAPMELGLEQQAGPGDDQTMFKLKTVDAAGGLKEVVKGKMNMVVDEDEAKARAAAAQKEEESDDEESDDAEDQLEDELDRMYEQYVEKKAERDDKFKAKRARKQGNDDEWDGIDENKKDDVTSDEDVVAEEDDDDDDSSEDEDNEPEQRLVTSLDSEQTTTSGLSKKAALFFDQDIFKEFGDIEEGGSSEEESEEGADDNSGEEEEGTEDEDEAGDETSDHESSSETIEDADEWYDTRETAESDEDDVSDSGIEIVKSNKDDIWDSNEKEPTKNGKPDIDIITAEAMTLAQDIALGKKSKADLIDDGFNKYSFRSKDGLPEWFLEDEAKHSKPLRPITAAGAAAIKEKLRALNARPIKKVKEAKDRKKFKAHQRLEKLRKKSAMLMEEEGMTEKEKAQKITRMINRATKKKPKQAVSVVVAKGGNRGVQGRPRGVKGRYKVVDSRMKKYVISLIKNLESPSTNYTANQGQITSEEEEIIGSFSHASTPTSTHSYKSLSIHEIKTKALFHGGEMSSAEERIKLPQPTQAGF</sequence>
<evidence type="ECO:0000259" key="11">
    <source>
        <dbReference type="Pfam" id="PF07780"/>
    </source>
</evidence>
<feature type="domain" description="Ribosomal RNA methyltransferase FtsJ" evidence="10">
    <location>
        <begin position="24"/>
        <end position="200"/>
    </location>
</feature>
<comment type="similarity">
    <text evidence="8">Belongs to the class I-like SAM-binding methyltransferase superfamily. RNA methyltransferase RlmE family. SPB1 subfamily.</text>
</comment>
<feature type="active site" description="Proton acceptor" evidence="8">
    <location>
        <position position="157"/>
    </location>
</feature>
<keyword evidence="7 8" id="KW-0539">Nucleus</keyword>
<dbReference type="FunFam" id="3.40.50.150:FF:000004">
    <property type="entry name" value="AdoMet-dependent rRNA methyltransferase SPB1"/>
    <property type="match status" value="1"/>
</dbReference>
<feature type="compositionally biased region" description="Basic and acidic residues" evidence="9">
    <location>
        <begin position="361"/>
        <end position="371"/>
    </location>
</feature>
<dbReference type="Pfam" id="PF07780">
    <property type="entry name" value="Spb1_C"/>
    <property type="match status" value="1"/>
</dbReference>
<dbReference type="InterPro" id="IPR029063">
    <property type="entry name" value="SAM-dependent_MTases_sf"/>
</dbReference>
<keyword evidence="2 8" id="KW-0690">Ribosome biogenesis</keyword>
<keyword evidence="6 8" id="KW-0949">S-adenosyl-L-methionine</keyword>
<evidence type="ECO:0000256" key="6">
    <source>
        <dbReference type="ARBA" id="ARBA00022691"/>
    </source>
</evidence>
<comment type="subcellular location">
    <subcellularLocation>
        <location evidence="1 8">Nucleus</location>
        <location evidence="1 8">Nucleolus</location>
    </subcellularLocation>
</comment>
<dbReference type="InterPro" id="IPR015507">
    <property type="entry name" value="rRNA-MeTfrase_E"/>
</dbReference>
<dbReference type="GO" id="GO:0030687">
    <property type="term" value="C:preribosome, large subunit precursor"/>
    <property type="evidence" value="ECO:0007669"/>
    <property type="project" value="TreeGrafter"/>
</dbReference>
<proteinExistence type="inferred from homology"/>
<dbReference type="EMBL" id="WIPF01000009">
    <property type="protein sequence ID" value="KAF3230136.1"/>
    <property type="molecule type" value="Genomic_DNA"/>
</dbReference>
<keyword evidence="4 8" id="KW-0489">Methyltransferase</keyword>
<evidence type="ECO:0000256" key="1">
    <source>
        <dbReference type="ARBA" id="ARBA00004604"/>
    </source>
</evidence>
<evidence type="ECO:0000259" key="10">
    <source>
        <dbReference type="Pfam" id="PF01728"/>
    </source>
</evidence>
<dbReference type="InterPro" id="IPR012920">
    <property type="entry name" value="rRNA_MeTfrase_SPB1-like_C"/>
</dbReference>
<dbReference type="Proteomes" id="UP000483672">
    <property type="component" value="Unassembled WGS sequence"/>
</dbReference>
<feature type="region of interest" description="Disordered" evidence="9">
    <location>
        <begin position="333"/>
        <end position="386"/>
    </location>
</feature>
<evidence type="ECO:0000256" key="5">
    <source>
        <dbReference type="ARBA" id="ARBA00022679"/>
    </source>
</evidence>
<organism evidence="13 14">
    <name type="scientific">Orbilia oligospora</name>
    <name type="common">Nematode-trapping fungus</name>
    <name type="synonym">Arthrobotrys oligospora</name>
    <dbReference type="NCBI Taxonomy" id="2813651"/>
    <lineage>
        <taxon>Eukaryota</taxon>
        <taxon>Fungi</taxon>
        <taxon>Dikarya</taxon>
        <taxon>Ascomycota</taxon>
        <taxon>Pezizomycotina</taxon>
        <taxon>Orbiliomycetes</taxon>
        <taxon>Orbiliales</taxon>
        <taxon>Orbiliaceae</taxon>
        <taxon>Orbilia</taxon>
    </lineage>
</organism>
<gene>
    <name evidence="13" type="primary">SPB1</name>
    <name evidence="13" type="ORF">TWF191_010840</name>
</gene>
<dbReference type="InterPro" id="IPR050082">
    <property type="entry name" value="RNA_methyltr_RlmE"/>
</dbReference>
<feature type="compositionally biased region" description="Polar residues" evidence="9">
    <location>
        <begin position="546"/>
        <end position="560"/>
    </location>
</feature>
<feature type="compositionally biased region" description="Basic and acidic residues" evidence="9">
    <location>
        <begin position="335"/>
        <end position="346"/>
    </location>
</feature>
<feature type="compositionally biased region" description="Acidic residues" evidence="9">
    <location>
        <begin position="578"/>
        <end position="613"/>
    </location>
</feature>
<evidence type="ECO:0000256" key="8">
    <source>
        <dbReference type="HAMAP-Rule" id="MF_03163"/>
    </source>
</evidence>
<evidence type="ECO:0000256" key="4">
    <source>
        <dbReference type="ARBA" id="ARBA00022603"/>
    </source>
</evidence>
<evidence type="ECO:0000256" key="2">
    <source>
        <dbReference type="ARBA" id="ARBA00022517"/>
    </source>
</evidence>
<keyword evidence="5 8" id="KW-0808">Transferase</keyword>
<evidence type="ECO:0000259" key="12">
    <source>
        <dbReference type="Pfam" id="PF11861"/>
    </source>
</evidence>
<feature type="binding site" evidence="8">
    <location>
        <position position="58"/>
    </location>
    <ligand>
        <name>S-adenosyl-L-methionine</name>
        <dbReference type="ChEBI" id="CHEBI:59789"/>
    </ligand>
</feature>
<dbReference type="Pfam" id="PF01728">
    <property type="entry name" value="FtsJ"/>
    <property type="match status" value="1"/>
</dbReference>
<dbReference type="SUPFAM" id="SSF53335">
    <property type="entry name" value="S-adenosyl-L-methionine-dependent methyltransferases"/>
    <property type="match status" value="1"/>
</dbReference>
<feature type="compositionally biased region" description="Acidic residues" evidence="9">
    <location>
        <begin position="518"/>
        <end position="541"/>
    </location>
</feature>
<evidence type="ECO:0000256" key="9">
    <source>
        <dbReference type="SAM" id="MobiDB-lite"/>
    </source>
</evidence>
<keyword evidence="3 8" id="KW-0698">rRNA processing</keyword>
<evidence type="ECO:0000256" key="3">
    <source>
        <dbReference type="ARBA" id="ARBA00022552"/>
    </source>
</evidence>
<dbReference type="PANTHER" id="PTHR10920:SF13">
    <property type="entry name" value="PRE-RRNA 2'-O-RIBOSE RNA METHYLTRANSFERASE FTSJ3"/>
    <property type="match status" value="1"/>
</dbReference>
<comment type="caution">
    <text evidence="13">The sequence shown here is derived from an EMBL/GenBank/DDBJ whole genome shotgun (WGS) entry which is preliminary data.</text>
</comment>
<feature type="binding site" evidence="8">
    <location>
        <position position="117"/>
    </location>
    <ligand>
        <name>S-adenosyl-L-methionine</name>
        <dbReference type="ChEBI" id="CHEBI:59789"/>
    </ligand>
</feature>
<reference evidence="13 14" key="1">
    <citation type="submission" date="2019-06" db="EMBL/GenBank/DDBJ databases">
        <authorList>
            <person name="Palmer J.M."/>
        </authorList>
    </citation>
    <scope>NUCLEOTIDE SEQUENCE [LARGE SCALE GENOMIC DNA]</scope>
    <source>
        <strain evidence="13 14">TWF191</strain>
    </source>
</reference>
<feature type="binding site" evidence="8">
    <location>
        <position position="56"/>
    </location>
    <ligand>
        <name>S-adenosyl-L-methionine</name>
        <dbReference type="ChEBI" id="CHEBI:59789"/>
    </ligand>
</feature>
<feature type="domain" description="Ribosomal RNA methyltransferase SPB1-like C-terminal" evidence="11">
    <location>
        <begin position="644"/>
        <end position="844"/>
    </location>
</feature>